<dbReference type="RefSeq" id="WP_003924291.1">
    <property type="nucleotide sequence ID" value="NZ_BCTB01000055.1"/>
</dbReference>
<proteinExistence type="predicted"/>
<evidence type="ECO:0000313" key="2">
    <source>
        <dbReference type="Proteomes" id="UP000069654"/>
    </source>
</evidence>
<name>A0A100XJK3_MYCTH</name>
<evidence type="ECO:0000313" key="1">
    <source>
        <dbReference type="EMBL" id="GAT17578.1"/>
    </source>
</evidence>
<gene>
    <name evidence="1" type="ORF">RMCT_4547</name>
</gene>
<reference evidence="2" key="2">
    <citation type="submission" date="2016-02" db="EMBL/GenBank/DDBJ databases">
        <title>Draft genome sequence of five rapidly growing Mycobacterium species.</title>
        <authorList>
            <person name="Katahira K."/>
            <person name="Gotou Y."/>
            <person name="Iida K."/>
            <person name="Ogura Y."/>
            <person name="Hayashi T."/>
        </authorList>
    </citation>
    <scope>NUCLEOTIDE SEQUENCE [LARGE SCALE GENOMIC DNA]</scope>
    <source>
        <strain evidence="2">JCM6362</strain>
    </source>
</reference>
<accession>A0A100XJK3</accession>
<dbReference type="Proteomes" id="UP000069654">
    <property type="component" value="Unassembled WGS sequence"/>
</dbReference>
<dbReference type="AlphaFoldDB" id="A0A100XJK3"/>
<dbReference type="OrthoDB" id="9813282at2"/>
<protein>
    <submittedName>
        <fullName evidence="1">Uncharacterized protein</fullName>
    </submittedName>
</protein>
<sequence>MSPLDPTTVSGIHGMRYDGATLSLRQDLTTALVDHRGELEMAAYAVLADISHTRA</sequence>
<dbReference type="EMBL" id="BCTB01000055">
    <property type="protein sequence ID" value="GAT17578.1"/>
    <property type="molecule type" value="Genomic_DNA"/>
</dbReference>
<organism evidence="1 2">
    <name type="scientific">Mycolicibacterium thermoresistibile</name>
    <name type="common">Mycobacterium thermoresistibile</name>
    <dbReference type="NCBI Taxonomy" id="1797"/>
    <lineage>
        <taxon>Bacteria</taxon>
        <taxon>Bacillati</taxon>
        <taxon>Actinomycetota</taxon>
        <taxon>Actinomycetes</taxon>
        <taxon>Mycobacteriales</taxon>
        <taxon>Mycobacteriaceae</taxon>
        <taxon>Mycolicibacterium</taxon>
    </lineage>
</organism>
<reference evidence="1 2" key="1">
    <citation type="journal article" date="2016" name="Genome Announc.">
        <title>Draft Genome Sequences of Five Rapidly Growing Mycobacterium Species, M. thermoresistibile, M. fortuitum subsp. acetamidolyticum, M. canariasense, M. brisbanense, and M. novocastrense.</title>
        <authorList>
            <person name="Katahira K."/>
            <person name="Ogura Y."/>
            <person name="Gotoh Y."/>
            <person name="Hayashi T."/>
        </authorList>
    </citation>
    <scope>NUCLEOTIDE SEQUENCE [LARGE SCALE GENOMIC DNA]</scope>
    <source>
        <strain evidence="1 2">JCM6362</strain>
    </source>
</reference>
<dbReference type="STRING" id="1797.RMCT_4547"/>
<comment type="caution">
    <text evidence="1">The sequence shown here is derived from an EMBL/GenBank/DDBJ whole genome shotgun (WGS) entry which is preliminary data.</text>
</comment>